<keyword evidence="2" id="KW-1185">Reference proteome</keyword>
<gene>
    <name evidence="1" type="ORF">Tco_0979035</name>
</gene>
<dbReference type="EMBL" id="BQNB010016536">
    <property type="protein sequence ID" value="GJT52878.1"/>
    <property type="molecule type" value="Genomic_DNA"/>
</dbReference>
<dbReference type="Proteomes" id="UP001151760">
    <property type="component" value="Unassembled WGS sequence"/>
</dbReference>
<proteinExistence type="predicted"/>
<comment type="caution">
    <text evidence="1">The sequence shown here is derived from an EMBL/GenBank/DDBJ whole genome shotgun (WGS) entry which is preliminary data.</text>
</comment>
<reference evidence="1" key="1">
    <citation type="journal article" date="2022" name="Int. J. Mol. Sci.">
        <title>Draft Genome of Tanacetum Coccineum: Genomic Comparison of Closely Related Tanacetum-Family Plants.</title>
        <authorList>
            <person name="Yamashiro T."/>
            <person name="Shiraishi A."/>
            <person name="Nakayama K."/>
            <person name="Satake H."/>
        </authorList>
    </citation>
    <scope>NUCLEOTIDE SEQUENCE</scope>
</reference>
<evidence type="ECO:0000313" key="1">
    <source>
        <dbReference type="EMBL" id="GJT52878.1"/>
    </source>
</evidence>
<protein>
    <submittedName>
        <fullName evidence="1">Uncharacterized protein</fullName>
    </submittedName>
</protein>
<sequence length="95" mass="10839">MSDSRSIVHVLNNSGILSKQKTVNREVQLQALVDKKKVIIIESTIRRDLQQEDTEGQAGKAESEEESGTVLYVMDTAYVDRVNTPYWELVKRVFL</sequence>
<evidence type="ECO:0000313" key="2">
    <source>
        <dbReference type="Proteomes" id="UP001151760"/>
    </source>
</evidence>
<organism evidence="1 2">
    <name type="scientific">Tanacetum coccineum</name>
    <dbReference type="NCBI Taxonomy" id="301880"/>
    <lineage>
        <taxon>Eukaryota</taxon>
        <taxon>Viridiplantae</taxon>
        <taxon>Streptophyta</taxon>
        <taxon>Embryophyta</taxon>
        <taxon>Tracheophyta</taxon>
        <taxon>Spermatophyta</taxon>
        <taxon>Magnoliopsida</taxon>
        <taxon>eudicotyledons</taxon>
        <taxon>Gunneridae</taxon>
        <taxon>Pentapetalae</taxon>
        <taxon>asterids</taxon>
        <taxon>campanulids</taxon>
        <taxon>Asterales</taxon>
        <taxon>Asteraceae</taxon>
        <taxon>Asteroideae</taxon>
        <taxon>Anthemideae</taxon>
        <taxon>Anthemidinae</taxon>
        <taxon>Tanacetum</taxon>
    </lineage>
</organism>
<name>A0ABQ5EQ96_9ASTR</name>
<reference evidence="1" key="2">
    <citation type="submission" date="2022-01" db="EMBL/GenBank/DDBJ databases">
        <authorList>
            <person name="Yamashiro T."/>
            <person name="Shiraishi A."/>
            <person name="Satake H."/>
            <person name="Nakayama K."/>
        </authorList>
    </citation>
    <scope>NUCLEOTIDE SEQUENCE</scope>
</reference>
<accession>A0ABQ5EQ96</accession>